<dbReference type="GO" id="GO:0032259">
    <property type="term" value="P:methylation"/>
    <property type="evidence" value="ECO:0007669"/>
    <property type="project" value="UniProtKB-KW"/>
</dbReference>
<sequence>MDVKHPIFARFYIRLSHAMERGGMREKRQALLAPLHGRVLEIGAGNGMNFRHYPREVTQVLAVEPEPRLRAAARQAAKEAPVPVEVVDGPAERLPVGDGEFDGVLSCLVLCSVRDQAAALREVRRVLAPGGQFRFLEHVRADTAGIRRAQRVIDATVGPHLLGGCHCGRDTVAGVERAGLRLGRLDRFLFPGGRTPWAFHVMGTASH</sequence>
<keyword evidence="3" id="KW-1185">Reference proteome</keyword>
<reference evidence="2 3" key="1">
    <citation type="submission" date="2020-08" db="EMBL/GenBank/DDBJ databases">
        <title>Genomic Encyclopedia of Type Strains, Phase IV (KMG-IV): sequencing the most valuable type-strain genomes for metagenomic binning, comparative biology and taxonomic classification.</title>
        <authorList>
            <person name="Goeker M."/>
        </authorList>
    </citation>
    <scope>NUCLEOTIDE SEQUENCE [LARGE SCALE GENOMIC DNA]</scope>
    <source>
        <strain evidence="2 3">DSM 45385</strain>
    </source>
</reference>
<dbReference type="InterPro" id="IPR052356">
    <property type="entry name" value="Thiol_S-MT"/>
</dbReference>
<dbReference type="RefSeq" id="WP_184960942.1">
    <property type="nucleotide sequence ID" value="NZ_JACHIN010000003.1"/>
</dbReference>
<proteinExistence type="predicted"/>
<gene>
    <name evidence="2" type="ORF">HNR40_002730</name>
</gene>
<dbReference type="Gene3D" id="3.40.50.150">
    <property type="entry name" value="Vaccinia Virus protein VP39"/>
    <property type="match status" value="1"/>
</dbReference>
<feature type="domain" description="Methyltransferase type 11" evidence="1">
    <location>
        <begin position="40"/>
        <end position="134"/>
    </location>
</feature>
<dbReference type="InterPro" id="IPR029063">
    <property type="entry name" value="SAM-dependent_MTases_sf"/>
</dbReference>
<evidence type="ECO:0000313" key="3">
    <source>
        <dbReference type="Proteomes" id="UP000568380"/>
    </source>
</evidence>
<dbReference type="PANTHER" id="PTHR45036">
    <property type="entry name" value="METHYLTRANSFERASE LIKE 7B"/>
    <property type="match status" value="1"/>
</dbReference>
<protein>
    <submittedName>
        <fullName evidence="2">Ubiquinone/menaquinone biosynthesis C-methylase UbiE</fullName>
    </submittedName>
</protein>
<keyword evidence="2" id="KW-0830">Ubiquinone</keyword>
<keyword evidence="2" id="KW-0489">Methyltransferase</keyword>
<dbReference type="EMBL" id="JACHIN010000003">
    <property type="protein sequence ID" value="MBB5077257.1"/>
    <property type="molecule type" value="Genomic_DNA"/>
</dbReference>
<name>A0A7W8A0F8_9ACTN</name>
<organism evidence="2 3">
    <name type="scientific">Nonomuraea endophytica</name>
    <dbReference type="NCBI Taxonomy" id="714136"/>
    <lineage>
        <taxon>Bacteria</taxon>
        <taxon>Bacillati</taxon>
        <taxon>Actinomycetota</taxon>
        <taxon>Actinomycetes</taxon>
        <taxon>Streptosporangiales</taxon>
        <taxon>Streptosporangiaceae</taxon>
        <taxon>Nonomuraea</taxon>
    </lineage>
</organism>
<dbReference type="Pfam" id="PF08241">
    <property type="entry name" value="Methyltransf_11"/>
    <property type="match status" value="1"/>
</dbReference>
<dbReference type="SUPFAM" id="SSF53335">
    <property type="entry name" value="S-adenosyl-L-methionine-dependent methyltransferases"/>
    <property type="match status" value="1"/>
</dbReference>
<dbReference type="AlphaFoldDB" id="A0A7W8A0F8"/>
<dbReference type="CDD" id="cd02440">
    <property type="entry name" value="AdoMet_MTases"/>
    <property type="match status" value="1"/>
</dbReference>
<dbReference type="PANTHER" id="PTHR45036:SF1">
    <property type="entry name" value="METHYLTRANSFERASE LIKE 7A"/>
    <property type="match status" value="1"/>
</dbReference>
<evidence type="ECO:0000259" key="1">
    <source>
        <dbReference type="Pfam" id="PF08241"/>
    </source>
</evidence>
<comment type="caution">
    <text evidence="2">The sequence shown here is derived from an EMBL/GenBank/DDBJ whole genome shotgun (WGS) entry which is preliminary data.</text>
</comment>
<keyword evidence="2" id="KW-0808">Transferase</keyword>
<dbReference type="GO" id="GO:0008757">
    <property type="term" value="F:S-adenosylmethionine-dependent methyltransferase activity"/>
    <property type="evidence" value="ECO:0007669"/>
    <property type="project" value="InterPro"/>
</dbReference>
<accession>A0A7W8A0F8</accession>
<dbReference type="Proteomes" id="UP000568380">
    <property type="component" value="Unassembled WGS sequence"/>
</dbReference>
<evidence type="ECO:0000313" key="2">
    <source>
        <dbReference type="EMBL" id="MBB5077257.1"/>
    </source>
</evidence>
<dbReference type="InterPro" id="IPR013216">
    <property type="entry name" value="Methyltransf_11"/>
</dbReference>